<proteinExistence type="predicted"/>
<dbReference type="Pfam" id="PF09990">
    <property type="entry name" value="DUF2231"/>
    <property type="match status" value="1"/>
</dbReference>
<reference evidence="2 3" key="1">
    <citation type="submission" date="2018-01" db="EMBL/GenBank/DDBJ databases">
        <title>Deinococcus koreensis sp. nov., a radiation-resistant bacterium isolated from river water.</title>
        <authorList>
            <person name="Choi A."/>
        </authorList>
    </citation>
    <scope>NUCLEOTIDE SEQUENCE [LARGE SCALE GENOMIC DNA]</scope>
    <source>
        <strain evidence="2 3">SJW1-2</strain>
    </source>
</reference>
<dbReference type="AlphaFoldDB" id="A0A2K3UYX3"/>
<dbReference type="OrthoDB" id="65597at2"/>
<dbReference type="InterPro" id="IPR019251">
    <property type="entry name" value="DUF2231_TM"/>
</dbReference>
<dbReference type="Proteomes" id="UP000236379">
    <property type="component" value="Unassembled WGS sequence"/>
</dbReference>
<organism evidence="2 3">
    <name type="scientific">Deinococcus koreensis</name>
    <dbReference type="NCBI Taxonomy" id="2054903"/>
    <lineage>
        <taxon>Bacteria</taxon>
        <taxon>Thermotogati</taxon>
        <taxon>Deinococcota</taxon>
        <taxon>Deinococci</taxon>
        <taxon>Deinococcales</taxon>
        <taxon>Deinococcaceae</taxon>
        <taxon>Deinococcus</taxon>
    </lineage>
</organism>
<keyword evidence="3" id="KW-1185">Reference proteome</keyword>
<evidence type="ECO:0000259" key="1">
    <source>
        <dbReference type="Pfam" id="PF09990"/>
    </source>
</evidence>
<name>A0A2K3UYX3_9DEIO</name>
<gene>
    <name evidence="2" type="ORF">CVO96_10440</name>
</gene>
<evidence type="ECO:0000313" key="3">
    <source>
        <dbReference type="Proteomes" id="UP000236379"/>
    </source>
</evidence>
<dbReference type="EMBL" id="PPPD01000001">
    <property type="protein sequence ID" value="PNY81738.1"/>
    <property type="molecule type" value="Genomic_DNA"/>
</dbReference>
<protein>
    <recommendedName>
        <fullName evidence="1">DUF2231 domain-containing protein</fullName>
    </recommendedName>
</protein>
<accession>A0A2K3UYX3</accession>
<evidence type="ECO:0000313" key="2">
    <source>
        <dbReference type="EMBL" id="PNY81738.1"/>
    </source>
</evidence>
<feature type="domain" description="DUF2231" evidence="1">
    <location>
        <begin position="65"/>
        <end position="192"/>
    </location>
</feature>
<dbReference type="RefSeq" id="WP_103312179.1">
    <property type="nucleotide sequence ID" value="NZ_PPPD01000001.1"/>
</dbReference>
<comment type="caution">
    <text evidence="2">The sequence shown here is derived from an EMBL/GenBank/DDBJ whole genome shotgun (WGS) entry which is preliminary data.</text>
</comment>
<sequence>MSSPATLTLPQRRPPHDPPAHVVEDALSNHDGLETVADTLQGLLRGAEAHLPAGVMNALHGEWLGHPIHPILVHLPLGGWMVAAALDFLPTRQPGGNEAAADLALTLGTLGAVGTIATGWADWSTTRGEARRTGLIHGALNETAFVLNVGSILARRRGRRGLGKALSGAALGLAVAGGFLGGELVYRHGLGVGRTMAWPQG</sequence>